<reference evidence="1" key="1">
    <citation type="submission" date="2021-03" db="EMBL/GenBank/DDBJ databases">
        <title>Chromosome level genome of the anhydrobiotic midge Polypedilum vanderplanki.</title>
        <authorList>
            <person name="Yoshida Y."/>
            <person name="Kikawada T."/>
            <person name="Gusev O."/>
        </authorList>
    </citation>
    <scope>NUCLEOTIDE SEQUENCE</scope>
    <source>
        <strain evidence="1">NIAS01</strain>
        <tissue evidence="1">Whole body or cell culture</tissue>
    </source>
</reference>
<keyword evidence="2" id="KW-1185">Reference proteome</keyword>
<evidence type="ECO:0000313" key="2">
    <source>
        <dbReference type="Proteomes" id="UP001107558"/>
    </source>
</evidence>
<sequence length="162" mass="18307">MSEATTAAEKFPEVYNRIWRRYFQSSVSLLALPKEHDDQEYDISLMPKQDIADSVESSILICLTSGQRVESERPCKWLRNEALGFVSKTTTSAISRDFFARDQSRMTSIAQDLERGRYGAAPVPSSFDTKRANSSTFSFPEIPECPGTQISMTWFSCAQPIE</sequence>
<comment type="caution">
    <text evidence="1">The sequence shown here is derived from an EMBL/GenBank/DDBJ whole genome shotgun (WGS) entry which is preliminary data.</text>
</comment>
<dbReference type="EMBL" id="JADBJN010000001">
    <property type="protein sequence ID" value="KAG5683019.1"/>
    <property type="molecule type" value="Genomic_DNA"/>
</dbReference>
<protein>
    <submittedName>
        <fullName evidence="1">Uncharacterized protein</fullName>
    </submittedName>
</protein>
<organism evidence="1 2">
    <name type="scientific">Polypedilum vanderplanki</name>
    <name type="common">Sleeping chironomid midge</name>
    <dbReference type="NCBI Taxonomy" id="319348"/>
    <lineage>
        <taxon>Eukaryota</taxon>
        <taxon>Metazoa</taxon>
        <taxon>Ecdysozoa</taxon>
        <taxon>Arthropoda</taxon>
        <taxon>Hexapoda</taxon>
        <taxon>Insecta</taxon>
        <taxon>Pterygota</taxon>
        <taxon>Neoptera</taxon>
        <taxon>Endopterygota</taxon>
        <taxon>Diptera</taxon>
        <taxon>Nematocera</taxon>
        <taxon>Chironomoidea</taxon>
        <taxon>Chironomidae</taxon>
        <taxon>Chironominae</taxon>
        <taxon>Polypedilum</taxon>
        <taxon>Polypedilum</taxon>
    </lineage>
</organism>
<gene>
    <name evidence="1" type="ORF">PVAND_012329</name>
</gene>
<proteinExistence type="predicted"/>
<evidence type="ECO:0000313" key="1">
    <source>
        <dbReference type="EMBL" id="KAG5683019.1"/>
    </source>
</evidence>
<dbReference type="Proteomes" id="UP001107558">
    <property type="component" value="Chromosome 1"/>
</dbReference>
<accession>A0A9J6CN14</accession>
<dbReference type="AlphaFoldDB" id="A0A9J6CN14"/>
<name>A0A9J6CN14_POLVA</name>